<evidence type="ECO:0000313" key="1">
    <source>
        <dbReference type="EMBL" id="NKY24834.1"/>
    </source>
</evidence>
<evidence type="ECO:0000313" key="2">
    <source>
        <dbReference type="Proteomes" id="UP000540698"/>
    </source>
</evidence>
<keyword evidence="2" id="KW-1185">Reference proteome</keyword>
<comment type="caution">
    <text evidence="1">The sequence shown here is derived from an EMBL/GenBank/DDBJ whole genome shotgun (WGS) entry which is preliminary data.</text>
</comment>
<gene>
    <name evidence="1" type="ORF">HGB38_01065</name>
</gene>
<accession>A0A7X6R0Z7</accession>
<dbReference type="RefSeq" id="WP_062977842.1">
    <property type="nucleotide sequence ID" value="NZ_JAAXOS010000001.1"/>
</dbReference>
<reference evidence="1 2" key="1">
    <citation type="submission" date="2020-04" db="EMBL/GenBank/DDBJ databases">
        <title>MicrobeNet Type strains.</title>
        <authorList>
            <person name="Nicholson A.C."/>
        </authorList>
    </citation>
    <scope>NUCLEOTIDE SEQUENCE [LARGE SCALE GENOMIC DNA]</scope>
    <source>
        <strain evidence="1 2">DSM 44956</strain>
    </source>
</reference>
<dbReference type="Proteomes" id="UP000540698">
    <property type="component" value="Unassembled WGS sequence"/>
</dbReference>
<protein>
    <submittedName>
        <fullName evidence="1">Ribbon-helix-helix protein, CopG family</fullName>
    </submittedName>
</protein>
<dbReference type="EMBL" id="JAAXOS010000001">
    <property type="protein sequence ID" value="NKY24834.1"/>
    <property type="molecule type" value="Genomic_DNA"/>
</dbReference>
<proteinExistence type="predicted"/>
<name>A0A7X6R0Z7_9NOCA</name>
<organism evidence="1 2">
    <name type="scientific">Nocardia gamkensis</name>
    <dbReference type="NCBI Taxonomy" id="352869"/>
    <lineage>
        <taxon>Bacteria</taxon>
        <taxon>Bacillati</taxon>
        <taxon>Actinomycetota</taxon>
        <taxon>Actinomycetes</taxon>
        <taxon>Mycobacteriales</taxon>
        <taxon>Nocardiaceae</taxon>
        <taxon>Nocardia</taxon>
    </lineage>
</organism>
<sequence>MATEQLTVTVSEELAAAVKRAAAAAGQSISGFTAAALRLELIAVEAGCLAPAAAATGGAPPEYAEVMAVLAQPEDLARHPLLNG</sequence>
<dbReference type="AlphaFoldDB" id="A0A7X6R0Z7"/>